<dbReference type="InterPro" id="IPR039544">
    <property type="entry name" value="Tim44-like"/>
</dbReference>
<dbReference type="Gene3D" id="3.10.450.240">
    <property type="match status" value="1"/>
</dbReference>
<keyword evidence="9" id="KW-1185">Reference proteome</keyword>
<evidence type="ECO:0000259" key="7">
    <source>
        <dbReference type="Pfam" id="PF04280"/>
    </source>
</evidence>
<evidence type="ECO:0000313" key="8">
    <source>
        <dbReference type="EMBL" id="OHT11002.1"/>
    </source>
</evidence>
<dbReference type="Proteomes" id="UP000179807">
    <property type="component" value="Unassembled WGS sequence"/>
</dbReference>
<comment type="caution">
    <text evidence="8">The sequence shown here is derived from an EMBL/GenBank/DDBJ whole genome shotgun (WGS) entry which is preliminary data.</text>
</comment>
<dbReference type="InterPro" id="IPR032710">
    <property type="entry name" value="NTF2-like_dom_sf"/>
</dbReference>
<dbReference type="Pfam" id="PF04280">
    <property type="entry name" value="Tim44"/>
    <property type="match status" value="1"/>
</dbReference>
<sequence>MPFYPSIISIVFQANYHFWPMTLIPYRPKLQFGSRHVSMFDTLGDTLAQNLSEDPEVQTWVTAIKSDPAVRLVSLTARETGFYLTTALKMSNSLFRTATLPVTIPLSKYYPKKDFELTPCPFPAARITKMKGNGELVVRQNNPIENIVEGAKNLSYKAELSKSFLVRSLYKLGSLIFSLPARFQLTEPTKECLVLMAIQRYFPSYDEATFSKWLEESYLPCLASYYIRGMTNSLQKVAETSIVQERQLQIANYVLNGYVIKSRLLSVSNVEILDYDFKAHKPIVTIRFSADHTEYIVSKGGTVIAGGPDDIKKSDFLVLLTINETGSKPVWKANEVHIGQVSDRI</sequence>
<keyword evidence="6" id="KW-0472">Membrane</keyword>
<dbReference type="GO" id="GO:0030150">
    <property type="term" value="P:protein import into mitochondrial matrix"/>
    <property type="evidence" value="ECO:0007669"/>
    <property type="project" value="TreeGrafter"/>
</dbReference>
<comment type="similarity">
    <text evidence="2">Belongs to the Tim44 family.</text>
</comment>
<dbReference type="GO" id="GO:0051087">
    <property type="term" value="F:protein-folding chaperone binding"/>
    <property type="evidence" value="ECO:0007669"/>
    <property type="project" value="TreeGrafter"/>
</dbReference>
<dbReference type="AlphaFoldDB" id="A0A1J4KIU1"/>
<dbReference type="GeneID" id="94835525"/>
<dbReference type="RefSeq" id="XP_068364138.1">
    <property type="nucleotide sequence ID" value="XM_068500821.1"/>
</dbReference>
<dbReference type="SUPFAM" id="SSF54427">
    <property type="entry name" value="NTF2-like"/>
    <property type="match status" value="1"/>
</dbReference>
<evidence type="ECO:0000256" key="2">
    <source>
        <dbReference type="ARBA" id="ARBA00009597"/>
    </source>
</evidence>
<reference evidence="8" key="1">
    <citation type="submission" date="2016-10" db="EMBL/GenBank/DDBJ databases">
        <authorList>
            <person name="Benchimol M."/>
            <person name="Almeida L.G."/>
            <person name="Vasconcelos A.T."/>
            <person name="Perreira-Neves A."/>
            <person name="Rosa I.A."/>
            <person name="Tasca T."/>
            <person name="Bogo M.R."/>
            <person name="de Souza W."/>
        </authorList>
    </citation>
    <scope>NUCLEOTIDE SEQUENCE [LARGE SCALE GENOMIC DNA]</scope>
    <source>
        <strain evidence="8">K</strain>
    </source>
</reference>
<dbReference type="EMBL" id="MLAK01000596">
    <property type="protein sequence ID" value="OHT11002.1"/>
    <property type="molecule type" value="Genomic_DNA"/>
</dbReference>
<feature type="domain" description="Tim44-like" evidence="7">
    <location>
        <begin position="195"/>
        <end position="332"/>
    </location>
</feature>
<protein>
    <recommendedName>
        <fullName evidence="7">Tim44-like domain-containing protein</fullName>
    </recommendedName>
</protein>
<keyword evidence="3" id="KW-0999">Mitochondrion inner membrane</keyword>
<comment type="subcellular location">
    <subcellularLocation>
        <location evidence="1">Mitochondrion inner membrane</location>
    </subcellularLocation>
</comment>
<gene>
    <name evidence="8" type="ORF">TRFO_19496</name>
</gene>
<keyword evidence="5" id="KW-0496">Mitochondrion</keyword>
<accession>A0A1J4KIU1</accession>
<dbReference type="PANTHER" id="PTHR10721:SF1">
    <property type="entry name" value="MITOCHONDRIAL IMPORT INNER MEMBRANE TRANSLOCASE SUBUNIT TIM44"/>
    <property type="match status" value="1"/>
</dbReference>
<keyword evidence="4" id="KW-0809">Transit peptide</keyword>
<dbReference type="GO" id="GO:0005743">
    <property type="term" value="C:mitochondrial inner membrane"/>
    <property type="evidence" value="ECO:0007669"/>
    <property type="project" value="UniProtKB-SubCell"/>
</dbReference>
<evidence type="ECO:0000256" key="6">
    <source>
        <dbReference type="ARBA" id="ARBA00023136"/>
    </source>
</evidence>
<dbReference type="OrthoDB" id="10265990at2759"/>
<dbReference type="VEuPathDB" id="TrichDB:TRFO_19496"/>
<dbReference type="InterPro" id="IPR007379">
    <property type="entry name" value="Tim44-like_dom"/>
</dbReference>
<evidence type="ECO:0000256" key="4">
    <source>
        <dbReference type="ARBA" id="ARBA00022946"/>
    </source>
</evidence>
<evidence type="ECO:0000256" key="1">
    <source>
        <dbReference type="ARBA" id="ARBA00004273"/>
    </source>
</evidence>
<proteinExistence type="inferred from homology"/>
<evidence type="ECO:0000256" key="3">
    <source>
        <dbReference type="ARBA" id="ARBA00022792"/>
    </source>
</evidence>
<name>A0A1J4KIU1_9EUKA</name>
<evidence type="ECO:0000313" key="9">
    <source>
        <dbReference type="Proteomes" id="UP000179807"/>
    </source>
</evidence>
<evidence type="ECO:0000256" key="5">
    <source>
        <dbReference type="ARBA" id="ARBA00023128"/>
    </source>
</evidence>
<dbReference type="PANTHER" id="PTHR10721">
    <property type="entry name" value="MITOCHONDRIAL IMPORT INNER MEMBRANE TRANSLOCASE SUBUNIT TIM44"/>
    <property type="match status" value="1"/>
</dbReference>
<organism evidence="8 9">
    <name type="scientific">Tritrichomonas foetus</name>
    <dbReference type="NCBI Taxonomy" id="1144522"/>
    <lineage>
        <taxon>Eukaryota</taxon>
        <taxon>Metamonada</taxon>
        <taxon>Parabasalia</taxon>
        <taxon>Tritrichomonadida</taxon>
        <taxon>Tritrichomonadidae</taxon>
        <taxon>Tritrichomonas</taxon>
    </lineage>
</organism>